<dbReference type="Proteomes" id="UP001215598">
    <property type="component" value="Unassembled WGS sequence"/>
</dbReference>
<accession>A0AAD7MPR5</accession>
<name>A0AAD7MPR5_9AGAR</name>
<reference evidence="2" key="1">
    <citation type="submission" date="2023-03" db="EMBL/GenBank/DDBJ databases">
        <title>Massive genome expansion in bonnet fungi (Mycena s.s.) driven by repeated elements and novel gene families across ecological guilds.</title>
        <authorList>
            <consortium name="Lawrence Berkeley National Laboratory"/>
            <person name="Harder C.B."/>
            <person name="Miyauchi S."/>
            <person name="Viragh M."/>
            <person name="Kuo A."/>
            <person name="Thoen E."/>
            <person name="Andreopoulos B."/>
            <person name="Lu D."/>
            <person name="Skrede I."/>
            <person name="Drula E."/>
            <person name="Henrissat B."/>
            <person name="Morin E."/>
            <person name="Kohler A."/>
            <person name="Barry K."/>
            <person name="LaButti K."/>
            <person name="Morin E."/>
            <person name="Salamov A."/>
            <person name="Lipzen A."/>
            <person name="Mereny Z."/>
            <person name="Hegedus B."/>
            <person name="Baldrian P."/>
            <person name="Stursova M."/>
            <person name="Weitz H."/>
            <person name="Taylor A."/>
            <person name="Grigoriev I.V."/>
            <person name="Nagy L.G."/>
            <person name="Martin F."/>
            <person name="Kauserud H."/>
        </authorList>
    </citation>
    <scope>NUCLEOTIDE SEQUENCE</scope>
    <source>
        <strain evidence="2">CBHHK182m</strain>
    </source>
</reference>
<keyword evidence="3" id="KW-1185">Reference proteome</keyword>
<evidence type="ECO:0000313" key="3">
    <source>
        <dbReference type="Proteomes" id="UP001215598"/>
    </source>
</evidence>
<sequence length="400" mass="43182">MGIRGAGGLGSSSTVSTSAQVSQAERESNTGMRPPAAKAVKLQKSTGNLKGKNKNNEESMRSVMVIGCGVEFTKDTSRETPCQILVPRQRTTPNKVAIQNSVLKGTGIHDPQKGILLDEGWNHQELSDVLRERFPKPFKYFEAKADETAVEAGNSGRPSKPMWYLASSASRRLSIVPTNEPTGATVKFNRGNAGTGFSLCHVWIVSAEPIPAEVVATWAAPNALDFSKPADDRDSDSSEQDAVLDEVVDVYNDISPSSDHPPAQCINPSKCRLFSHSDDEDSQKRSKGEGRKWSRLPEILSDNVADELNWRYVHSSGSMTGGANNFLSLIGSACIDLTQDEGSTFDRSSVITPAKPTMPRDPAYSLPDLTLPEGDPYASAVDMCFLAGKPARMDKSSSSE</sequence>
<feature type="compositionally biased region" description="Gly residues" evidence="1">
    <location>
        <begin position="1"/>
        <end position="10"/>
    </location>
</feature>
<evidence type="ECO:0000313" key="2">
    <source>
        <dbReference type="EMBL" id="KAJ7727259.1"/>
    </source>
</evidence>
<protein>
    <submittedName>
        <fullName evidence="2">Uncharacterized protein</fullName>
    </submittedName>
</protein>
<feature type="region of interest" description="Disordered" evidence="1">
    <location>
        <begin position="252"/>
        <end position="291"/>
    </location>
</feature>
<gene>
    <name evidence="2" type="ORF">B0H16DRAFT_1779731</name>
</gene>
<feature type="compositionally biased region" description="Low complexity" evidence="1">
    <location>
        <begin position="11"/>
        <end position="23"/>
    </location>
</feature>
<organism evidence="2 3">
    <name type="scientific">Mycena metata</name>
    <dbReference type="NCBI Taxonomy" id="1033252"/>
    <lineage>
        <taxon>Eukaryota</taxon>
        <taxon>Fungi</taxon>
        <taxon>Dikarya</taxon>
        <taxon>Basidiomycota</taxon>
        <taxon>Agaricomycotina</taxon>
        <taxon>Agaricomycetes</taxon>
        <taxon>Agaricomycetidae</taxon>
        <taxon>Agaricales</taxon>
        <taxon>Marasmiineae</taxon>
        <taxon>Mycenaceae</taxon>
        <taxon>Mycena</taxon>
    </lineage>
</organism>
<feature type="compositionally biased region" description="Basic and acidic residues" evidence="1">
    <location>
        <begin position="282"/>
        <end position="291"/>
    </location>
</feature>
<dbReference type="EMBL" id="JARKIB010000181">
    <property type="protein sequence ID" value="KAJ7727259.1"/>
    <property type="molecule type" value="Genomic_DNA"/>
</dbReference>
<evidence type="ECO:0000256" key="1">
    <source>
        <dbReference type="SAM" id="MobiDB-lite"/>
    </source>
</evidence>
<proteinExistence type="predicted"/>
<feature type="region of interest" description="Disordered" evidence="1">
    <location>
        <begin position="1"/>
        <end position="58"/>
    </location>
</feature>
<dbReference type="AlphaFoldDB" id="A0AAD7MPR5"/>
<comment type="caution">
    <text evidence="2">The sequence shown here is derived from an EMBL/GenBank/DDBJ whole genome shotgun (WGS) entry which is preliminary data.</text>
</comment>